<gene>
    <name evidence="1" type="ORF">B2J93_922</name>
</gene>
<keyword evidence="2" id="KW-1185">Reference proteome</keyword>
<sequence>MVSGPTSMTSPRRTTQDAYYRFFCETLYPITTLSIQLPIALFLLQYCDPREGDQGFRTNSAAFLDADLAHSVVVIEYWDSCRPSL</sequence>
<protein>
    <submittedName>
        <fullName evidence="1">Uncharacterized protein</fullName>
    </submittedName>
</protein>
<evidence type="ECO:0000313" key="2">
    <source>
        <dbReference type="Proteomes" id="UP000242519"/>
    </source>
</evidence>
<accession>A0A218ZDH3</accession>
<proteinExistence type="predicted"/>
<dbReference type="AlphaFoldDB" id="A0A218ZDH3"/>
<dbReference type="EMBL" id="MZNU01000060">
    <property type="protein sequence ID" value="OWP05804.1"/>
    <property type="molecule type" value="Genomic_DNA"/>
</dbReference>
<reference evidence="1 2" key="1">
    <citation type="submission" date="2017-04" db="EMBL/GenBank/DDBJ databases">
        <title>Draft genome sequence of Marssonina coronaria NL1: causal agent of apple blotch.</title>
        <authorList>
            <person name="Cheng Q."/>
        </authorList>
    </citation>
    <scope>NUCLEOTIDE SEQUENCE [LARGE SCALE GENOMIC DNA]</scope>
    <source>
        <strain evidence="1 2">NL1</strain>
    </source>
</reference>
<evidence type="ECO:0000313" key="1">
    <source>
        <dbReference type="EMBL" id="OWP05804.1"/>
    </source>
</evidence>
<dbReference type="Proteomes" id="UP000242519">
    <property type="component" value="Unassembled WGS sequence"/>
</dbReference>
<name>A0A218ZDH3_9HELO</name>
<dbReference type="InParanoid" id="A0A218ZDH3"/>
<organism evidence="1 2">
    <name type="scientific">Diplocarpon coronariae</name>
    <dbReference type="NCBI Taxonomy" id="2795749"/>
    <lineage>
        <taxon>Eukaryota</taxon>
        <taxon>Fungi</taxon>
        <taxon>Dikarya</taxon>
        <taxon>Ascomycota</taxon>
        <taxon>Pezizomycotina</taxon>
        <taxon>Leotiomycetes</taxon>
        <taxon>Helotiales</taxon>
        <taxon>Drepanopezizaceae</taxon>
        <taxon>Diplocarpon</taxon>
    </lineage>
</organism>
<comment type="caution">
    <text evidence="1">The sequence shown here is derived from an EMBL/GenBank/DDBJ whole genome shotgun (WGS) entry which is preliminary data.</text>
</comment>